<proteinExistence type="predicted"/>
<name>A0A375JFU7_9BURK</name>
<dbReference type="AlphaFoldDB" id="A0A375JFU7"/>
<evidence type="ECO:0000313" key="2">
    <source>
        <dbReference type="Proteomes" id="UP000256805"/>
    </source>
</evidence>
<protein>
    <submittedName>
        <fullName evidence="1">Uncharacterized protein</fullName>
    </submittedName>
</protein>
<gene>
    <name evidence="1" type="ORF">CBM2634_U110015</name>
</gene>
<dbReference type="Proteomes" id="UP000256805">
    <property type="component" value="Unassembled WGS sequence"/>
</dbReference>
<accession>A0A375JFU7</accession>
<evidence type="ECO:0000313" key="1">
    <source>
        <dbReference type="EMBL" id="SPS02486.1"/>
    </source>
</evidence>
<sequence>MTAISVARSPRLGDSPVVSKSSTATVCTWPLLSISIGPLLPNVGVVSATREWQQYGIRIKRPHSPTLWVPCPIGQKFVPGGIPTGALQLARASPRLAQWRTAPPGSYFHDREIIVPRYGPPHRGSGSRSFQRSGSAEKSRRCDCATDFYQTLHQEANALFQPFHGPPEALIALAHAGFRAWTTAGNLNLRQKALCPAPRGPALLRRPVLTRMLPFARATS</sequence>
<reference evidence="1 2" key="1">
    <citation type="submission" date="2018-01" db="EMBL/GenBank/DDBJ databases">
        <authorList>
            <person name="Gaut B.S."/>
            <person name="Morton B.R."/>
            <person name="Clegg M.T."/>
            <person name="Duvall M.R."/>
        </authorList>
    </citation>
    <scope>NUCLEOTIDE SEQUENCE [LARGE SCALE GENOMIC DNA]</scope>
    <source>
        <strain evidence="1">Cupriavidus taiwanensis cmp 52</strain>
    </source>
</reference>
<dbReference type="EMBL" id="OVTA01000074">
    <property type="protein sequence ID" value="SPS02486.1"/>
    <property type="molecule type" value="Genomic_DNA"/>
</dbReference>
<organism evidence="1 2">
    <name type="scientific">Cupriavidus taiwanensis</name>
    <dbReference type="NCBI Taxonomy" id="164546"/>
    <lineage>
        <taxon>Bacteria</taxon>
        <taxon>Pseudomonadati</taxon>
        <taxon>Pseudomonadota</taxon>
        <taxon>Betaproteobacteria</taxon>
        <taxon>Burkholderiales</taxon>
        <taxon>Burkholderiaceae</taxon>
        <taxon>Cupriavidus</taxon>
    </lineage>
</organism>